<accession>A0ABD5NLR7</accession>
<sequence length="411" mass="45992">MPFYPESALDGLREHTSEIREFARDESDTVAKYQDALRDALKDYEADPLQAELGPGRYPGALPTREWNDNGAPVVPFERSASWDNHEAVNEYAKDVLEGVTTIAADGSELGPTSEFTVPLGLVQVAWMANHHHEDGNYDEGVNTRVLGPRAVTTASDSEDGLRYPDGQAPGHERYRDEGKTVIECIERFAELNPPPVVLYDGPLVPTFANTYAPDVRDGHYRRTMARVLAASEHHGVPVVGYSAGSTRTNIAKLLRRTYRDRLHNEPFVADSRILDAFTTNWGDRSQLFIHRQDGTVDAMEASYRGATHEFATDVLFTYLDIPDGNAMDYLEFPGWILREGLVDDVIDVVRAETGVGRGYPEVLQQADANAVLNTDAERRFLALVQNFAEEEEGLPIEWDAKTLSKQRRRR</sequence>
<comment type="caution">
    <text evidence="3">The sequence shown here is derived from an EMBL/GenBank/DDBJ whole genome shotgun (WGS) entry which is preliminary data.</text>
</comment>
<organism evidence="3 4">
    <name type="scientific">Halovivax cerinus</name>
    <dbReference type="NCBI Taxonomy" id="1487865"/>
    <lineage>
        <taxon>Archaea</taxon>
        <taxon>Methanobacteriati</taxon>
        <taxon>Methanobacteriota</taxon>
        <taxon>Stenosarchaea group</taxon>
        <taxon>Halobacteria</taxon>
        <taxon>Halobacteriales</taxon>
        <taxon>Natrialbaceae</taxon>
        <taxon>Halovivax</taxon>
    </lineage>
</organism>
<name>A0ABD5NLR7_9EURY</name>
<dbReference type="GeneID" id="73903024"/>
<reference evidence="3 4" key="1">
    <citation type="journal article" date="2019" name="Int. J. Syst. Evol. Microbiol.">
        <title>The Global Catalogue of Microorganisms (GCM) 10K type strain sequencing project: providing services to taxonomists for standard genome sequencing and annotation.</title>
        <authorList>
            <consortium name="The Broad Institute Genomics Platform"/>
            <consortium name="The Broad Institute Genome Sequencing Center for Infectious Disease"/>
            <person name="Wu L."/>
            <person name="Ma J."/>
        </authorList>
    </citation>
    <scope>NUCLEOTIDE SEQUENCE [LARGE SCALE GENOMIC DNA]</scope>
    <source>
        <strain evidence="3 4">IBRC-M 10256</strain>
    </source>
</reference>
<proteinExistence type="predicted"/>
<gene>
    <name evidence="3" type="ORF">ACFOUR_04605</name>
</gene>
<dbReference type="Proteomes" id="UP001595846">
    <property type="component" value="Unassembled WGS sequence"/>
</dbReference>
<dbReference type="InterPro" id="IPR018977">
    <property type="entry name" value="NurA_domain"/>
</dbReference>
<dbReference type="RefSeq" id="WP_256533881.1">
    <property type="nucleotide sequence ID" value="NZ_CP101824.1"/>
</dbReference>
<feature type="region of interest" description="Disordered" evidence="1">
    <location>
        <begin position="154"/>
        <end position="174"/>
    </location>
</feature>
<dbReference type="EMBL" id="JBHSAQ010000002">
    <property type="protein sequence ID" value="MFC3957655.1"/>
    <property type="molecule type" value="Genomic_DNA"/>
</dbReference>
<evidence type="ECO:0000313" key="3">
    <source>
        <dbReference type="EMBL" id="MFC3957655.1"/>
    </source>
</evidence>
<protein>
    <submittedName>
        <fullName evidence="3">DNA double-strand break repair nuclease NurA</fullName>
    </submittedName>
</protein>
<keyword evidence="4" id="KW-1185">Reference proteome</keyword>
<dbReference type="Pfam" id="PF09376">
    <property type="entry name" value="NurA"/>
    <property type="match status" value="1"/>
</dbReference>
<dbReference type="SMART" id="SM00933">
    <property type="entry name" value="NurA"/>
    <property type="match status" value="1"/>
</dbReference>
<evidence type="ECO:0000259" key="2">
    <source>
        <dbReference type="SMART" id="SM00933"/>
    </source>
</evidence>
<evidence type="ECO:0000256" key="1">
    <source>
        <dbReference type="SAM" id="MobiDB-lite"/>
    </source>
</evidence>
<evidence type="ECO:0000313" key="4">
    <source>
        <dbReference type="Proteomes" id="UP001595846"/>
    </source>
</evidence>
<dbReference type="AlphaFoldDB" id="A0ABD5NLR7"/>
<feature type="domain" description="NurA" evidence="2">
    <location>
        <begin position="100"/>
        <end position="373"/>
    </location>
</feature>